<dbReference type="AlphaFoldDB" id="T1EE19"/>
<keyword evidence="9" id="KW-1133">Transmembrane helix</keyword>
<dbReference type="SMART" id="SM00181">
    <property type="entry name" value="EGF"/>
    <property type="match status" value="4"/>
</dbReference>
<keyword evidence="2" id="KW-0964">Secreted</keyword>
<evidence type="ECO:0000256" key="7">
    <source>
        <dbReference type="ARBA" id="ARBA00023180"/>
    </source>
</evidence>
<dbReference type="HOGENOM" id="CLU_1088075_0_0_1"/>
<name>T1EE19_HELRO</name>
<comment type="caution">
    <text evidence="8">Lacks conserved residue(s) required for the propagation of feature annotation.</text>
</comment>
<dbReference type="OrthoDB" id="10045365at2759"/>
<dbReference type="InterPro" id="IPR009030">
    <property type="entry name" value="Growth_fac_rcpt_cys_sf"/>
</dbReference>
<dbReference type="InterPro" id="IPR000742">
    <property type="entry name" value="EGF"/>
</dbReference>
<dbReference type="PANTHER" id="PTHR24040">
    <property type="entry name" value="LAMININ G-LIKE DOMAIN-CONTAINING PROTEIN"/>
    <property type="match status" value="1"/>
</dbReference>
<evidence type="ECO:0000256" key="8">
    <source>
        <dbReference type="PROSITE-ProRule" id="PRU00076"/>
    </source>
</evidence>
<dbReference type="EMBL" id="KB096324">
    <property type="protein sequence ID" value="ESO06724.1"/>
    <property type="molecule type" value="Genomic_DNA"/>
</dbReference>
<keyword evidence="5" id="KW-0677">Repeat</keyword>
<dbReference type="InterPro" id="IPR051145">
    <property type="entry name" value="GAS-SHBG-PROS"/>
</dbReference>
<feature type="transmembrane region" description="Helical" evidence="9">
    <location>
        <begin position="234"/>
        <end position="256"/>
    </location>
</feature>
<accession>T1EE19</accession>
<dbReference type="GeneID" id="20194821"/>
<evidence type="ECO:0000313" key="13">
    <source>
        <dbReference type="Proteomes" id="UP000015101"/>
    </source>
</evidence>
<reference evidence="11 13" key="2">
    <citation type="journal article" date="2013" name="Nature">
        <title>Insights into bilaterian evolution from three spiralian genomes.</title>
        <authorList>
            <person name="Simakov O."/>
            <person name="Marletaz F."/>
            <person name="Cho S.J."/>
            <person name="Edsinger-Gonzales E."/>
            <person name="Havlak P."/>
            <person name="Hellsten U."/>
            <person name="Kuo D.H."/>
            <person name="Larsson T."/>
            <person name="Lv J."/>
            <person name="Arendt D."/>
            <person name="Savage R."/>
            <person name="Osoegawa K."/>
            <person name="de Jong P."/>
            <person name="Grimwood J."/>
            <person name="Chapman J.A."/>
            <person name="Shapiro H."/>
            <person name="Aerts A."/>
            <person name="Otillar R.P."/>
            <person name="Terry A.Y."/>
            <person name="Boore J.L."/>
            <person name="Grigoriev I.V."/>
            <person name="Lindberg D.R."/>
            <person name="Seaver E.C."/>
            <person name="Weisblat D.A."/>
            <person name="Putnam N.H."/>
            <person name="Rokhsar D.S."/>
        </authorList>
    </citation>
    <scope>NUCLEOTIDE SEQUENCE</scope>
</reference>
<dbReference type="InterPro" id="IPR018097">
    <property type="entry name" value="EGF_Ca-bd_CS"/>
</dbReference>
<dbReference type="PROSITE" id="PS50026">
    <property type="entry name" value="EGF_3"/>
    <property type="match status" value="3"/>
</dbReference>
<dbReference type="EMBL" id="AMQM01000699">
    <property type="status" value="NOT_ANNOTATED_CDS"/>
    <property type="molecule type" value="Genomic_DNA"/>
</dbReference>
<dbReference type="SUPFAM" id="SSF57196">
    <property type="entry name" value="EGF/Laminin"/>
    <property type="match status" value="2"/>
</dbReference>
<organism evidence="12 13">
    <name type="scientific">Helobdella robusta</name>
    <name type="common">Californian leech</name>
    <dbReference type="NCBI Taxonomy" id="6412"/>
    <lineage>
        <taxon>Eukaryota</taxon>
        <taxon>Metazoa</taxon>
        <taxon>Spiralia</taxon>
        <taxon>Lophotrochozoa</taxon>
        <taxon>Annelida</taxon>
        <taxon>Clitellata</taxon>
        <taxon>Hirudinea</taxon>
        <taxon>Rhynchobdellida</taxon>
        <taxon>Glossiphoniidae</taxon>
        <taxon>Helobdella</taxon>
    </lineage>
</organism>
<evidence type="ECO:0000256" key="9">
    <source>
        <dbReference type="SAM" id="Phobius"/>
    </source>
</evidence>
<dbReference type="Gene3D" id="2.10.25.10">
    <property type="entry name" value="Laminin"/>
    <property type="match status" value="4"/>
</dbReference>
<dbReference type="InterPro" id="IPR001881">
    <property type="entry name" value="EGF-like_Ca-bd_dom"/>
</dbReference>
<evidence type="ECO:0000313" key="12">
    <source>
        <dbReference type="EnsemblMetazoa" id="HelroP106317"/>
    </source>
</evidence>
<keyword evidence="3 8" id="KW-0245">EGF-like domain</keyword>
<dbReference type="RefSeq" id="XP_009016092.1">
    <property type="nucleotide sequence ID" value="XM_009017844.1"/>
</dbReference>
<comment type="subcellular location">
    <subcellularLocation>
        <location evidence="1">Secreted</location>
    </subcellularLocation>
</comment>
<dbReference type="STRING" id="6412.T1EE19"/>
<reference evidence="12" key="3">
    <citation type="submission" date="2015-06" db="UniProtKB">
        <authorList>
            <consortium name="EnsemblMetazoa"/>
        </authorList>
    </citation>
    <scope>IDENTIFICATION</scope>
</reference>
<protein>
    <recommendedName>
        <fullName evidence="10">EGF-like domain-containing protein</fullName>
    </recommendedName>
</protein>
<dbReference type="PROSITE" id="PS00010">
    <property type="entry name" value="ASX_HYDROXYL"/>
    <property type="match status" value="2"/>
</dbReference>
<dbReference type="CDD" id="cd00054">
    <property type="entry name" value="EGF_CA"/>
    <property type="match status" value="2"/>
</dbReference>
<dbReference type="FunFam" id="2.10.25.10:FF:000038">
    <property type="entry name" value="Fibrillin 2"/>
    <property type="match status" value="1"/>
</dbReference>
<dbReference type="SUPFAM" id="SSF57184">
    <property type="entry name" value="Growth factor receptor domain"/>
    <property type="match status" value="1"/>
</dbReference>
<dbReference type="Proteomes" id="UP000015101">
    <property type="component" value="Unassembled WGS sequence"/>
</dbReference>
<dbReference type="PROSITE" id="PS01186">
    <property type="entry name" value="EGF_2"/>
    <property type="match status" value="1"/>
</dbReference>
<dbReference type="PROSITE" id="PS01187">
    <property type="entry name" value="EGF_CA"/>
    <property type="match status" value="2"/>
</dbReference>
<evidence type="ECO:0000256" key="5">
    <source>
        <dbReference type="ARBA" id="ARBA00022737"/>
    </source>
</evidence>
<keyword evidence="9" id="KW-0812">Transmembrane</keyword>
<dbReference type="PANTHER" id="PTHR24040:SF13">
    <property type="entry name" value="FIBROPELLIN-1"/>
    <property type="match status" value="1"/>
</dbReference>
<evidence type="ECO:0000313" key="11">
    <source>
        <dbReference type="EMBL" id="ESO06724.1"/>
    </source>
</evidence>
<keyword evidence="4" id="KW-0732">Signal</keyword>
<dbReference type="InterPro" id="IPR049883">
    <property type="entry name" value="NOTCH1_EGF-like"/>
</dbReference>
<evidence type="ECO:0000256" key="1">
    <source>
        <dbReference type="ARBA" id="ARBA00004613"/>
    </source>
</evidence>
<feature type="disulfide bond" evidence="8">
    <location>
        <begin position="223"/>
        <end position="232"/>
    </location>
</feature>
<feature type="disulfide bond" evidence="8">
    <location>
        <begin position="184"/>
        <end position="193"/>
    </location>
</feature>
<dbReference type="eggNOG" id="KOG1217">
    <property type="taxonomic scope" value="Eukaryota"/>
</dbReference>
<dbReference type="SMART" id="SM00179">
    <property type="entry name" value="EGF_CA"/>
    <property type="match status" value="4"/>
</dbReference>
<evidence type="ECO:0000256" key="6">
    <source>
        <dbReference type="ARBA" id="ARBA00023157"/>
    </source>
</evidence>
<dbReference type="KEGG" id="hro:HELRODRAFT_106317"/>
<sequence length="265" mass="28475">MGYEVHDGVCIDIDECNQTSPCDSTSSNCINMNGTYECVCKDGYQKDKSTGICLACQDGMYGKNCSKLCQCSPAMCNKTTGCQSPCENSGFTGADCDENVNECQINGICGAANCNDTHGSYYCYCPQWFQLMGSNTNIKCSVIDACQYNVTDGGTQLVNGTCVNNGVCKNGTNLAAPGTFACECAPGFDGKFCEHDIDECLSNNCDLKTQHCVDQINGFYCACNPGVSGPGCNFFGTVVFYLVVIFHLIVTSLYFLGTVFTSRCR</sequence>
<reference evidence="13" key="1">
    <citation type="submission" date="2012-12" db="EMBL/GenBank/DDBJ databases">
        <authorList>
            <person name="Hellsten U."/>
            <person name="Grimwood J."/>
            <person name="Chapman J.A."/>
            <person name="Shapiro H."/>
            <person name="Aerts A."/>
            <person name="Otillar R.P."/>
            <person name="Terry A.Y."/>
            <person name="Boore J.L."/>
            <person name="Simakov O."/>
            <person name="Marletaz F."/>
            <person name="Cho S.-J."/>
            <person name="Edsinger-Gonzales E."/>
            <person name="Havlak P."/>
            <person name="Kuo D.-H."/>
            <person name="Larsson T."/>
            <person name="Lv J."/>
            <person name="Arendt D."/>
            <person name="Savage R."/>
            <person name="Osoegawa K."/>
            <person name="de Jong P."/>
            <person name="Lindberg D.R."/>
            <person name="Seaver E.C."/>
            <person name="Weisblat D.A."/>
            <person name="Putnam N.H."/>
            <person name="Grigoriev I.V."/>
            <person name="Rokhsar D.S."/>
        </authorList>
    </citation>
    <scope>NUCLEOTIDE SEQUENCE</scope>
</reference>
<evidence type="ECO:0000256" key="2">
    <source>
        <dbReference type="ARBA" id="ARBA00022525"/>
    </source>
</evidence>
<dbReference type="InParanoid" id="T1EE19"/>
<keyword evidence="13" id="KW-1185">Reference proteome</keyword>
<dbReference type="Pfam" id="PF07645">
    <property type="entry name" value="EGF_CA"/>
    <property type="match status" value="3"/>
</dbReference>
<keyword evidence="9" id="KW-0472">Membrane</keyword>
<gene>
    <name evidence="12" type="primary">20194821</name>
    <name evidence="11" type="ORF">HELRODRAFT_106317</name>
</gene>
<dbReference type="GO" id="GO:0005509">
    <property type="term" value="F:calcium ion binding"/>
    <property type="evidence" value="ECO:0007669"/>
    <property type="project" value="InterPro"/>
</dbReference>
<dbReference type="GO" id="GO:0005576">
    <property type="term" value="C:extracellular region"/>
    <property type="evidence" value="ECO:0007669"/>
    <property type="project" value="UniProtKB-SubCell"/>
</dbReference>
<dbReference type="EnsemblMetazoa" id="HelroT106317">
    <property type="protein sequence ID" value="HelroP106317"/>
    <property type="gene ID" value="HelroG106317"/>
</dbReference>
<feature type="domain" description="EGF-like" evidence="10">
    <location>
        <begin position="142"/>
        <end position="194"/>
    </location>
</feature>
<feature type="domain" description="EGF-like" evidence="10">
    <location>
        <begin position="12"/>
        <end position="50"/>
    </location>
</feature>
<evidence type="ECO:0000256" key="4">
    <source>
        <dbReference type="ARBA" id="ARBA00022729"/>
    </source>
</evidence>
<feature type="domain" description="EGF-like" evidence="10">
    <location>
        <begin position="196"/>
        <end position="233"/>
    </location>
</feature>
<dbReference type="PROSITE" id="PS00022">
    <property type="entry name" value="EGF_1"/>
    <property type="match status" value="2"/>
</dbReference>
<keyword evidence="7" id="KW-0325">Glycoprotein</keyword>
<evidence type="ECO:0000256" key="3">
    <source>
        <dbReference type="ARBA" id="ARBA00022536"/>
    </source>
</evidence>
<proteinExistence type="predicted"/>
<evidence type="ECO:0000259" key="10">
    <source>
        <dbReference type="PROSITE" id="PS50026"/>
    </source>
</evidence>
<dbReference type="CTD" id="20194821"/>
<dbReference type="OMA" id="ANCNDTH"/>
<keyword evidence="6 8" id="KW-1015">Disulfide bond</keyword>
<dbReference type="InterPro" id="IPR000152">
    <property type="entry name" value="EGF-type_Asp/Asn_hydroxyl_site"/>
</dbReference>